<dbReference type="PANTHER" id="PTHR43649:SF29">
    <property type="entry name" value="OSMOPROTECTIVE COMPOUNDS-BINDING PROTEIN GGTB"/>
    <property type="match status" value="1"/>
</dbReference>
<protein>
    <submittedName>
        <fullName evidence="3">Conserved putative membrane protein</fullName>
    </submittedName>
</protein>
<evidence type="ECO:0000256" key="1">
    <source>
        <dbReference type="ARBA" id="ARBA00008520"/>
    </source>
</evidence>
<organism evidence="3 4">
    <name type="scientific">Amycolatopsis japonica</name>
    <dbReference type="NCBI Taxonomy" id="208439"/>
    <lineage>
        <taxon>Bacteria</taxon>
        <taxon>Bacillati</taxon>
        <taxon>Actinomycetota</taxon>
        <taxon>Actinomycetes</taxon>
        <taxon>Pseudonocardiales</taxon>
        <taxon>Pseudonocardiaceae</taxon>
        <taxon>Amycolatopsis</taxon>
        <taxon>Amycolatopsis japonica group</taxon>
    </lineage>
</organism>
<dbReference type="PROSITE" id="PS51257">
    <property type="entry name" value="PROKAR_LIPOPROTEIN"/>
    <property type="match status" value="1"/>
</dbReference>
<dbReference type="SUPFAM" id="SSF53850">
    <property type="entry name" value="Periplasmic binding protein-like II"/>
    <property type="match status" value="1"/>
</dbReference>
<accession>A0A075UVF5</accession>
<dbReference type="HOGENOM" id="CLU_648823_0_0_11"/>
<dbReference type="InterPro" id="IPR050490">
    <property type="entry name" value="Bact_solute-bd_prot1"/>
</dbReference>
<dbReference type="InterPro" id="IPR006059">
    <property type="entry name" value="SBP"/>
</dbReference>
<reference evidence="3 4" key="1">
    <citation type="journal article" date="2014" name="J. Biotechnol.">
        <title>Complete genome sequence of the actinobacterium Amycolatopsis japonica MG417-CF17(T) (=DSM 44213T) producing (S,S)-N,N'-ethylenediaminedisuccinic acid.</title>
        <authorList>
            <person name="Stegmann E."/>
            <person name="Albersmeier A."/>
            <person name="Spohn M."/>
            <person name="Gert H."/>
            <person name="Weber T."/>
            <person name="Wohlleben W."/>
            <person name="Kalinowski J."/>
            <person name="Ruckert C."/>
        </authorList>
    </citation>
    <scope>NUCLEOTIDE SEQUENCE [LARGE SCALE GENOMIC DNA]</scope>
    <source>
        <strain evidence="4">MG417-CF17 (DSM 44213)</strain>
    </source>
</reference>
<dbReference type="Pfam" id="PF01547">
    <property type="entry name" value="SBP_bac_1"/>
    <property type="match status" value="1"/>
</dbReference>
<dbReference type="eggNOG" id="COG1653">
    <property type="taxonomic scope" value="Bacteria"/>
</dbReference>
<comment type="similarity">
    <text evidence="1">Belongs to the bacterial solute-binding protein 1 family.</text>
</comment>
<dbReference type="Proteomes" id="UP000028492">
    <property type="component" value="Chromosome"/>
</dbReference>
<dbReference type="Gene3D" id="3.40.190.10">
    <property type="entry name" value="Periplasmic binding protein-like II"/>
    <property type="match status" value="2"/>
</dbReference>
<sequence length="433" mass="46425">MHRREKGDWGMRRSFALGAALLLAASLTGCTVGGGTDASGGEITFLTFETPNLPPSYWDSAIKRVTDKNPGLSVKKLVAPSTDRTGYAKQLLQSGQFPDVAIAVDSAGFAESGNLYAWTPEELKDFQFPGANPIKGGHHQLPANTQTIPPIYYNKKLFADAGITSAPSTWNELLAASEKLKAKGITPFTIGGGKEGFPSAMLLDGLVSVEVYGKTPDWLSQRRADKVKFADPAFQQAFGKFADLVAKGYLDKTQVSRDYSATEAAFLNGEGAMYPMGNWFAASADAKKPPFEIGVFNFPSEDGKLVVPAYTGGGIVVNAKSRNLDAARKFALAFQLDKQQIDASVKADGLFPAIKGYTPPADVGPVFKAGYELYKEAVAKNAVVNAFSWETADDGLLPGMKDKVYQAAQDVITGRRTVADACAFLDTEWAKAR</sequence>
<dbReference type="EMBL" id="CP008953">
    <property type="protein sequence ID" value="AIG77023.1"/>
    <property type="molecule type" value="Genomic_DNA"/>
</dbReference>
<evidence type="ECO:0000256" key="2">
    <source>
        <dbReference type="ARBA" id="ARBA00022448"/>
    </source>
</evidence>
<keyword evidence="2" id="KW-0813">Transport</keyword>
<keyword evidence="4" id="KW-1185">Reference proteome</keyword>
<dbReference type="AlphaFoldDB" id="A0A075UVF5"/>
<dbReference type="PANTHER" id="PTHR43649">
    <property type="entry name" value="ARABINOSE-BINDING PROTEIN-RELATED"/>
    <property type="match status" value="1"/>
</dbReference>
<evidence type="ECO:0000313" key="3">
    <source>
        <dbReference type="EMBL" id="AIG77023.1"/>
    </source>
</evidence>
<evidence type="ECO:0000313" key="4">
    <source>
        <dbReference type="Proteomes" id="UP000028492"/>
    </source>
</evidence>
<proteinExistence type="inferred from homology"/>
<dbReference type="KEGG" id="aja:AJAP_20815"/>
<name>A0A075UVF5_9PSEU</name>
<dbReference type="STRING" id="208439.AJAP_20815"/>
<gene>
    <name evidence="3" type="ORF">AJAP_20815</name>
</gene>